<gene>
    <name evidence="7" type="ORF">QE152_g15943</name>
</gene>
<accession>A0AAW1L727</accession>
<evidence type="ECO:0000256" key="5">
    <source>
        <dbReference type="SAM" id="Coils"/>
    </source>
</evidence>
<dbReference type="InterPro" id="IPR011011">
    <property type="entry name" value="Znf_FYVE_PHD"/>
</dbReference>
<evidence type="ECO:0000256" key="3">
    <source>
        <dbReference type="ARBA" id="ARBA00022833"/>
    </source>
</evidence>
<evidence type="ECO:0000256" key="2">
    <source>
        <dbReference type="ARBA" id="ARBA00022771"/>
    </source>
</evidence>
<evidence type="ECO:0000313" key="7">
    <source>
        <dbReference type="EMBL" id="KAK9729469.1"/>
    </source>
</evidence>
<evidence type="ECO:0000256" key="1">
    <source>
        <dbReference type="ARBA" id="ARBA00022723"/>
    </source>
</evidence>
<dbReference type="Gene3D" id="1.10.287.950">
    <property type="entry name" value="Methyl-accepting chemotaxis protein"/>
    <property type="match status" value="1"/>
</dbReference>
<organism evidence="7 8">
    <name type="scientific">Popillia japonica</name>
    <name type="common">Japanese beetle</name>
    <dbReference type="NCBI Taxonomy" id="7064"/>
    <lineage>
        <taxon>Eukaryota</taxon>
        <taxon>Metazoa</taxon>
        <taxon>Ecdysozoa</taxon>
        <taxon>Arthropoda</taxon>
        <taxon>Hexapoda</taxon>
        <taxon>Insecta</taxon>
        <taxon>Pterygota</taxon>
        <taxon>Neoptera</taxon>
        <taxon>Endopterygota</taxon>
        <taxon>Coleoptera</taxon>
        <taxon>Polyphaga</taxon>
        <taxon>Scarabaeiformia</taxon>
        <taxon>Scarabaeidae</taxon>
        <taxon>Rutelinae</taxon>
        <taxon>Popillia</taxon>
    </lineage>
</organism>
<keyword evidence="2 4" id="KW-0863">Zinc-finger</keyword>
<dbReference type="Proteomes" id="UP001458880">
    <property type="component" value="Unassembled WGS sequence"/>
</dbReference>
<dbReference type="GO" id="GO:0008270">
    <property type="term" value="F:zinc ion binding"/>
    <property type="evidence" value="ECO:0007669"/>
    <property type="project" value="UniProtKB-KW"/>
</dbReference>
<keyword evidence="8" id="KW-1185">Reference proteome</keyword>
<dbReference type="PROSITE" id="PS01359">
    <property type="entry name" value="ZF_PHD_1"/>
    <property type="match status" value="1"/>
</dbReference>
<dbReference type="AlphaFoldDB" id="A0AAW1L727"/>
<comment type="caution">
    <text evidence="7">The sequence shown here is derived from an EMBL/GenBank/DDBJ whole genome shotgun (WGS) entry which is preliminary data.</text>
</comment>
<protein>
    <recommendedName>
        <fullName evidence="6">PHD-type domain-containing protein</fullName>
    </recommendedName>
</protein>
<reference evidence="7 8" key="1">
    <citation type="journal article" date="2024" name="BMC Genomics">
        <title>De novo assembly and annotation of Popillia japonica's genome with initial clues to its potential as an invasive pest.</title>
        <authorList>
            <person name="Cucini C."/>
            <person name="Boschi S."/>
            <person name="Funari R."/>
            <person name="Cardaioli E."/>
            <person name="Iannotti N."/>
            <person name="Marturano G."/>
            <person name="Paoli F."/>
            <person name="Bruttini M."/>
            <person name="Carapelli A."/>
            <person name="Frati F."/>
            <person name="Nardi F."/>
        </authorList>
    </citation>
    <scope>NUCLEOTIDE SEQUENCE [LARGE SCALE GENOMIC DNA]</scope>
    <source>
        <strain evidence="7">DMR45628</strain>
    </source>
</reference>
<dbReference type="CDD" id="cd15489">
    <property type="entry name" value="PHD_SF"/>
    <property type="match status" value="1"/>
</dbReference>
<evidence type="ECO:0000313" key="8">
    <source>
        <dbReference type="Proteomes" id="UP001458880"/>
    </source>
</evidence>
<feature type="coiled-coil region" evidence="5">
    <location>
        <begin position="84"/>
        <end position="153"/>
    </location>
</feature>
<evidence type="ECO:0000259" key="6">
    <source>
        <dbReference type="PROSITE" id="PS50016"/>
    </source>
</evidence>
<name>A0AAW1L727_POPJA</name>
<dbReference type="SMART" id="SM00249">
    <property type="entry name" value="PHD"/>
    <property type="match status" value="1"/>
</dbReference>
<dbReference type="SUPFAM" id="SSF57903">
    <property type="entry name" value="FYVE/PHD zinc finger"/>
    <property type="match status" value="1"/>
</dbReference>
<keyword evidence="5" id="KW-0175">Coiled coil</keyword>
<dbReference type="EMBL" id="JASPKY010000160">
    <property type="protein sequence ID" value="KAK9729469.1"/>
    <property type="molecule type" value="Genomic_DNA"/>
</dbReference>
<sequence length="269" mass="31016">MSDCDRCGEKLPSDGGFIPCLGCNGAYHYDCSIQLSTYNGMDNQKRRKWRCVACRNKTRGVDIKPMDEASGSFVDDIKHIKNIVEQMTTKLDKNSEECAKITKEYQEIRKRQEELQNSMRNIEQKVNELLADNKTKDNTIKILSDKIEELEQDGLERNIEILGVEENDGEVLEDIVKKVTHKFGVTINRDSIEEVKRNGRRRIGKARSIVVKVKNGNLKRMILKQKKVVVKNCDVFSNTSTKKIKTYSHLTAFFIKRCYENQKKKAMEA</sequence>
<dbReference type="InterPro" id="IPR013083">
    <property type="entry name" value="Znf_RING/FYVE/PHD"/>
</dbReference>
<dbReference type="PROSITE" id="PS50016">
    <property type="entry name" value="ZF_PHD_2"/>
    <property type="match status" value="1"/>
</dbReference>
<dbReference type="InterPro" id="IPR019787">
    <property type="entry name" value="Znf_PHD-finger"/>
</dbReference>
<keyword evidence="3" id="KW-0862">Zinc</keyword>
<keyword evidence="1" id="KW-0479">Metal-binding</keyword>
<evidence type="ECO:0000256" key="4">
    <source>
        <dbReference type="PROSITE-ProRule" id="PRU00146"/>
    </source>
</evidence>
<proteinExistence type="predicted"/>
<dbReference type="Gene3D" id="3.30.40.10">
    <property type="entry name" value="Zinc/RING finger domain, C3HC4 (zinc finger)"/>
    <property type="match status" value="1"/>
</dbReference>
<dbReference type="InterPro" id="IPR001965">
    <property type="entry name" value="Znf_PHD"/>
</dbReference>
<dbReference type="InterPro" id="IPR019786">
    <property type="entry name" value="Zinc_finger_PHD-type_CS"/>
</dbReference>
<feature type="domain" description="PHD-type" evidence="6">
    <location>
        <begin position="1"/>
        <end position="57"/>
    </location>
</feature>